<evidence type="ECO:0000313" key="2">
    <source>
        <dbReference type="EMBL" id="KAK9414518.1"/>
    </source>
</evidence>
<evidence type="ECO:0000313" key="3">
    <source>
        <dbReference type="Proteomes" id="UP001408356"/>
    </source>
</evidence>
<evidence type="ECO:0000256" key="1">
    <source>
        <dbReference type="SAM" id="MobiDB-lite"/>
    </source>
</evidence>
<sequence length="326" mass="36068">MRKDIRSSRSPSVGAPIHAGYSTADSASHHSSPEPNDGVAPEYAAEMQHTFDIAGQQPLDPSCTVHGLDVEDHHSAVLAWDDCTMHTINSFGPPWMQQVPPYPIPLGSQHSIPTPPFDCPPIQPYDYPLFPFAPRGSPPGDLDVKLDMDQEPTDPLADQTQANVNALIETNYQLSQVLVFLSSSHGDLASHERMILYHKKLERAFPLVVSLRQIITWFATSHLHSTTDLNSPCMLLIALSISVLSEICETVLRIFRGTLESEGAGQGNNDAYSTMLSDATLIEFHLAKLQKVLATLKGDIRHQQHDRLDGLRRSLLEFVQELRKGI</sequence>
<dbReference type="Proteomes" id="UP001408356">
    <property type="component" value="Unassembled WGS sequence"/>
</dbReference>
<accession>A0ABR2UIQ4</accession>
<feature type="region of interest" description="Disordered" evidence="1">
    <location>
        <begin position="1"/>
        <end position="40"/>
    </location>
</feature>
<keyword evidence="3" id="KW-1185">Reference proteome</keyword>
<reference evidence="2 3" key="1">
    <citation type="journal article" date="2024" name="J. Plant Pathol.">
        <title>Sequence and assembly of the genome of Seiridium unicorne, isolate CBS 538.82, causal agent of cypress canker disease.</title>
        <authorList>
            <person name="Scali E."/>
            <person name="Rocca G.D."/>
            <person name="Danti R."/>
            <person name="Garbelotto M."/>
            <person name="Barberini S."/>
            <person name="Baroncelli R."/>
            <person name="Emiliani G."/>
        </authorList>
    </citation>
    <scope>NUCLEOTIDE SEQUENCE [LARGE SCALE GENOMIC DNA]</scope>
    <source>
        <strain evidence="2 3">BM-138-508</strain>
    </source>
</reference>
<comment type="caution">
    <text evidence="2">The sequence shown here is derived from an EMBL/GenBank/DDBJ whole genome shotgun (WGS) entry which is preliminary data.</text>
</comment>
<proteinExistence type="predicted"/>
<name>A0ABR2UIQ4_9PEZI</name>
<organism evidence="2 3">
    <name type="scientific">Seiridium unicorne</name>
    <dbReference type="NCBI Taxonomy" id="138068"/>
    <lineage>
        <taxon>Eukaryota</taxon>
        <taxon>Fungi</taxon>
        <taxon>Dikarya</taxon>
        <taxon>Ascomycota</taxon>
        <taxon>Pezizomycotina</taxon>
        <taxon>Sordariomycetes</taxon>
        <taxon>Xylariomycetidae</taxon>
        <taxon>Amphisphaeriales</taxon>
        <taxon>Sporocadaceae</taxon>
        <taxon>Seiridium</taxon>
    </lineage>
</organism>
<dbReference type="EMBL" id="JARVKF010000425">
    <property type="protein sequence ID" value="KAK9414518.1"/>
    <property type="molecule type" value="Genomic_DNA"/>
</dbReference>
<gene>
    <name evidence="2" type="ORF">SUNI508_11091</name>
</gene>
<protein>
    <submittedName>
        <fullName evidence="2">Uncharacterized protein</fullName>
    </submittedName>
</protein>